<reference evidence="3 4" key="1">
    <citation type="submission" date="2024-10" db="EMBL/GenBank/DDBJ databases">
        <title>The Natural Products Discovery Center: Release of the First 8490 Sequenced Strains for Exploring Actinobacteria Biosynthetic Diversity.</title>
        <authorList>
            <person name="Kalkreuter E."/>
            <person name="Kautsar S.A."/>
            <person name="Yang D."/>
            <person name="Bader C.D."/>
            <person name="Teijaro C.N."/>
            <person name="Fluegel L."/>
            <person name="Davis C.M."/>
            <person name="Simpson J.R."/>
            <person name="Lauterbach L."/>
            <person name="Steele A.D."/>
            <person name="Gui C."/>
            <person name="Meng S."/>
            <person name="Li G."/>
            <person name="Viehrig K."/>
            <person name="Ye F."/>
            <person name="Su P."/>
            <person name="Kiefer A.F."/>
            <person name="Nichols A."/>
            <person name="Cepeda A.J."/>
            <person name="Yan W."/>
            <person name="Fan B."/>
            <person name="Jiang Y."/>
            <person name="Adhikari A."/>
            <person name="Zheng C.-J."/>
            <person name="Schuster L."/>
            <person name="Cowan T.M."/>
            <person name="Smanski M.J."/>
            <person name="Chevrette M.G."/>
            <person name="De Carvalho L.P.S."/>
            <person name="Shen B."/>
        </authorList>
    </citation>
    <scope>NUCLEOTIDE SEQUENCE [LARGE SCALE GENOMIC DNA]</scope>
    <source>
        <strain evidence="3 4">NPDC001390</strain>
    </source>
</reference>
<evidence type="ECO:0000313" key="4">
    <source>
        <dbReference type="Proteomes" id="UP001602058"/>
    </source>
</evidence>
<dbReference type="RefSeq" id="WP_387890703.1">
    <property type="nucleotide sequence ID" value="NZ_JBIAWJ010000018.1"/>
</dbReference>
<accession>A0ABW6UPW0</accession>
<keyword evidence="4" id="KW-1185">Reference proteome</keyword>
<name>A0ABW6UPW0_9ACTN</name>
<evidence type="ECO:0000313" key="3">
    <source>
        <dbReference type="EMBL" id="MFF4525473.1"/>
    </source>
</evidence>
<comment type="caution">
    <text evidence="3">The sequence shown here is derived from an EMBL/GenBank/DDBJ whole genome shotgun (WGS) entry which is preliminary data.</text>
</comment>
<gene>
    <name evidence="3" type="ORF">ACFY1D_29210</name>
</gene>
<feature type="chain" id="PRO_5046794846" description="Lipoprotein" evidence="2">
    <location>
        <begin position="25"/>
        <end position="265"/>
    </location>
</feature>
<dbReference type="Proteomes" id="UP001602058">
    <property type="component" value="Unassembled WGS sequence"/>
</dbReference>
<evidence type="ECO:0008006" key="5">
    <source>
        <dbReference type="Google" id="ProtNLM"/>
    </source>
</evidence>
<proteinExistence type="predicted"/>
<feature type="compositionally biased region" description="Basic and acidic residues" evidence="1">
    <location>
        <begin position="31"/>
        <end position="40"/>
    </location>
</feature>
<dbReference type="PROSITE" id="PS51257">
    <property type="entry name" value="PROKAR_LIPOPROTEIN"/>
    <property type="match status" value="1"/>
</dbReference>
<feature type="compositionally biased region" description="Low complexity" evidence="1">
    <location>
        <begin position="42"/>
        <end position="52"/>
    </location>
</feature>
<feature type="signal peptide" evidence="2">
    <location>
        <begin position="1"/>
        <end position="24"/>
    </location>
</feature>
<protein>
    <recommendedName>
        <fullName evidence="5">Lipoprotein</fullName>
    </recommendedName>
</protein>
<dbReference type="EMBL" id="JBIAWJ010000018">
    <property type="protein sequence ID" value="MFF4525473.1"/>
    <property type="molecule type" value="Genomic_DNA"/>
</dbReference>
<organism evidence="3 4">
    <name type="scientific">Streptomyces bluensis</name>
    <dbReference type="NCBI Taxonomy" id="33897"/>
    <lineage>
        <taxon>Bacteria</taxon>
        <taxon>Bacillati</taxon>
        <taxon>Actinomycetota</taxon>
        <taxon>Actinomycetes</taxon>
        <taxon>Kitasatosporales</taxon>
        <taxon>Streptomycetaceae</taxon>
        <taxon>Streptomyces</taxon>
    </lineage>
</organism>
<evidence type="ECO:0000256" key="1">
    <source>
        <dbReference type="SAM" id="MobiDB-lite"/>
    </source>
</evidence>
<keyword evidence="2" id="KW-0732">Signal</keyword>
<sequence>MRSTAVRRVGLAASAATLALLATACGGSSDDGDKGSDAKNEATSSASAAPAAAKALSVDELEKAALAQADVDNGEVDTKIDGSEDDVTKDEVEADGAACAPLALVQSGAAQGEPAATVKRMWTEEAEKPSDADAMSEEAMLASLDVEKVFVTLATYEDGGAETVLKDTEAALKKCAAGFTTTTAGEKGEITKAVATEAPKGADEAVAMTMTMVAEGKETMPFKAVVARKGSTVVAVGAMNLASAVTGKDFEFPTQILDTQLGKLG</sequence>
<feature type="region of interest" description="Disordered" evidence="1">
    <location>
        <begin position="26"/>
        <end position="52"/>
    </location>
</feature>
<evidence type="ECO:0000256" key="2">
    <source>
        <dbReference type="SAM" id="SignalP"/>
    </source>
</evidence>